<comment type="caution">
    <text evidence="10">The sequence shown here is derived from an EMBL/GenBank/DDBJ whole genome shotgun (WGS) entry which is preliminary data.</text>
</comment>
<dbReference type="GO" id="GO:0071555">
    <property type="term" value="P:cell wall organization"/>
    <property type="evidence" value="ECO:0007669"/>
    <property type="project" value="UniProtKB-KW"/>
</dbReference>
<keyword evidence="8" id="KW-0964">Secreted</keyword>
<dbReference type="AlphaFoldDB" id="A0A843UWB3"/>
<gene>
    <name evidence="10" type="ORF">Taro_018450</name>
</gene>
<dbReference type="InterPro" id="IPR013320">
    <property type="entry name" value="ConA-like_dom_sf"/>
</dbReference>
<comment type="PTM">
    <text evidence="8">Contains at least one intrachain disulfide bond essential for its enzymatic activity.</text>
</comment>
<dbReference type="GO" id="GO:0016762">
    <property type="term" value="F:xyloglucan:xyloglucosyl transferase activity"/>
    <property type="evidence" value="ECO:0007669"/>
    <property type="project" value="UniProtKB-EC"/>
</dbReference>
<keyword evidence="8" id="KW-0134">Cell wall</keyword>
<dbReference type="OrthoDB" id="4781at2759"/>
<keyword evidence="11" id="KW-1185">Reference proteome</keyword>
<keyword evidence="3" id="KW-1015">Disulfide bond</keyword>
<dbReference type="PROSITE" id="PS01034">
    <property type="entry name" value="GH16_1"/>
    <property type="match status" value="1"/>
</dbReference>
<dbReference type="InterPro" id="IPR000757">
    <property type="entry name" value="Beta-glucanase-like"/>
</dbReference>
<keyword evidence="2 8" id="KW-0378">Hydrolase</keyword>
<protein>
    <recommendedName>
        <fullName evidence="8">Xyloglucan endotransglucosylase/hydrolase</fullName>
        <ecNumber evidence="8">2.4.1.207</ecNumber>
    </recommendedName>
</protein>
<reference evidence="10" key="1">
    <citation type="submission" date="2017-07" db="EMBL/GenBank/DDBJ databases">
        <title>Taro Niue Genome Assembly and Annotation.</title>
        <authorList>
            <person name="Atibalentja N."/>
            <person name="Keating K."/>
            <person name="Fields C.J."/>
        </authorList>
    </citation>
    <scope>NUCLEOTIDE SEQUENCE</scope>
    <source>
        <strain evidence="10">Niue_2</strain>
        <tissue evidence="10">Leaf</tissue>
    </source>
</reference>
<dbReference type="EMBL" id="NMUH01000858">
    <property type="protein sequence ID" value="MQL85924.1"/>
    <property type="molecule type" value="Genomic_DNA"/>
</dbReference>
<dbReference type="InterPro" id="IPR016455">
    <property type="entry name" value="XTH"/>
</dbReference>
<dbReference type="GO" id="GO:0048046">
    <property type="term" value="C:apoplast"/>
    <property type="evidence" value="ECO:0007669"/>
    <property type="project" value="UniProtKB-SubCell"/>
</dbReference>
<organism evidence="10 11">
    <name type="scientific">Colocasia esculenta</name>
    <name type="common">Wild taro</name>
    <name type="synonym">Arum esculentum</name>
    <dbReference type="NCBI Taxonomy" id="4460"/>
    <lineage>
        <taxon>Eukaryota</taxon>
        <taxon>Viridiplantae</taxon>
        <taxon>Streptophyta</taxon>
        <taxon>Embryophyta</taxon>
        <taxon>Tracheophyta</taxon>
        <taxon>Spermatophyta</taxon>
        <taxon>Magnoliopsida</taxon>
        <taxon>Liliopsida</taxon>
        <taxon>Araceae</taxon>
        <taxon>Aroideae</taxon>
        <taxon>Colocasieae</taxon>
        <taxon>Colocasia</taxon>
    </lineage>
</organism>
<keyword evidence="5 8" id="KW-0326">Glycosidase</keyword>
<evidence type="ECO:0000259" key="9">
    <source>
        <dbReference type="PROSITE" id="PS51762"/>
    </source>
</evidence>
<evidence type="ECO:0000256" key="1">
    <source>
        <dbReference type="ARBA" id="ARBA00022679"/>
    </source>
</evidence>
<dbReference type="GO" id="GO:0010411">
    <property type="term" value="P:xyloglucan metabolic process"/>
    <property type="evidence" value="ECO:0007669"/>
    <property type="project" value="InterPro"/>
</dbReference>
<dbReference type="GO" id="GO:0004553">
    <property type="term" value="F:hydrolase activity, hydrolyzing O-glycosyl compounds"/>
    <property type="evidence" value="ECO:0007669"/>
    <property type="project" value="InterPro"/>
</dbReference>
<comment type="similarity">
    <text evidence="8">Belongs to the glycosyl hydrolase 16 family.</text>
</comment>
<proteinExistence type="inferred from homology"/>
<dbReference type="CDD" id="cd02176">
    <property type="entry name" value="GH16_XET"/>
    <property type="match status" value="1"/>
</dbReference>
<name>A0A843UWB3_COLES</name>
<dbReference type="InterPro" id="IPR010713">
    <property type="entry name" value="XET_C"/>
</dbReference>
<dbReference type="EC" id="2.4.1.207" evidence="8"/>
<dbReference type="PIRSF" id="PIRSF005604">
    <property type="entry name" value="XET"/>
    <property type="match status" value="1"/>
</dbReference>
<comment type="function">
    <text evidence="8">Catalyzes xyloglucan endohydrolysis (XEH) and/or endotransglycosylation (XET). Cleaves and religates xyloglucan polymers, an essential constituent of the primary cell wall, and thereby participates in cell wall construction of growing tissues.</text>
</comment>
<feature type="chain" id="PRO_5033100259" description="Xyloglucan endotransglucosylase/hydrolase" evidence="8">
    <location>
        <begin position="22"/>
        <end position="279"/>
    </location>
</feature>
<keyword evidence="4" id="KW-0325">Glycoprotein</keyword>
<dbReference type="Pfam" id="PF06955">
    <property type="entry name" value="XET_C"/>
    <property type="match status" value="1"/>
</dbReference>
<evidence type="ECO:0000256" key="4">
    <source>
        <dbReference type="ARBA" id="ARBA00023180"/>
    </source>
</evidence>
<feature type="signal peptide" evidence="8">
    <location>
        <begin position="1"/>
        <end position="21"/>
    </location>
</feature>
<feature type="active site" description="Proton donor" evidence="6">
    <location>
        <position position="101"/>
    </location>
</feature>
<dbReference type="SUPFAM" id="SSF49899">
    <property type="entry name" value="Concanavalin A-like lectins/glucanases"/>
    <property type="match status" value="1"/>
</dbReference>
<dbReference type="InterPro" id="IPR044791">
    <property type="entry name" value="Beta-glucanase/XTH"/>
</dbReference>
<dbReference type="PANTHER" id="PTHR31062">
    <property type="entry name" value="XYLOGLUCAN ENDOTRANSGLUCOSYLASE/HYDROLASE PROTEIN 8-RELATED"/>
    <property type="match status" value="1"/>
</dbReference>
<feature type="domain" description="GH16" evidence="9">
    <location>
        <begin position="1"/>
        <end position="212"/>
    </location>
</feature>
<evidence type="ECO:0000256" key="8">
    <source>
        <dbReference type="RuleBase" id="RU361120"/>
    </source>
</evidence>
<feature type="glycosylation site" description="N-linked (GlcNAc...) asparagine" evidence="7">
    <location>
        <position position="105"/>
    </location>
</feature>
<evidence type="ECO:0000313" key="11">
    <source>
        <dbReference type="Proteomes" id="UP000652761"/>
    </source>
</evidence>
<dbReference type="GO" id="GO:0042546">
    <property type="term" value="P:cell wall biogenesis"/>
    <property type="evidence" value="ECO:0007669"/>
    <property type="project" value="InterPro"/>
</dbReference>
<dbReference type="PROSITE" id="PS51762">
    <property type="entry name" value="GH16_2"/>
    <property type="match status" value="1"/>
</dbReference>
<dbReference type="InterPro" id="IPR008263">
    <property type="entry name" value="GH16_AS"/>
</dbReference>
<sequence length="279" mass="31632">MAKLAILAVFVLGLLGGGARANFFTDIDVTWGGGRAKVLENGNLLQLVLDRTSGSGFQSKREYLYGRVDMDIKLVAGNSAGTVSAYYLSSLGPTHDEIDFEFLGNLTGDPVILHTNVFSQGKGSREQQFYLWFDPRLQFHTYSIVWNPQQILFYVDGTPIREFRNLERETGVPYLKSQPMRLYSSLWSADDWATRGGLVKTDWSKAPFVSYYRNYRADACVWAGGRSACSPASGTWWDQSLDAAAAQKLRWVRQNYMVYDYCTDRRRYPQPPPECAYSR</sequence>
<evidence type="ECO:0000256" key="5">
    <source>
        <dbReference type="ARBA" id="ARBA00023295"/>
    </source>
</evidence>
<comment type="subcellular location">
    <subcellularLocation>
        <location evidence="8">Secreted</location>
        <location evidence="8">Cell wall</location>
    </subcellularLocation>
    <subcellularLocation>
        <location evidence="8">Secreted</location>
        <location evidence="8">Extracellular space</location>
        <location evidence="8">Apoplast</location>
    </subcellularLocation>
</comment>
<evidence type="ECO:0000256" key="7">
    <source>
        <dbReference type="PIRSR" id="PIRSR005604-2"/>
    </source>
</evidence>
<evidence type="ECO:0000256" key="2">
    <source>
        <dbReference type="ARBA" id="ARBA00022801"/>
    </source>
</evidence>
<accession>A0A843UWB3</accession>
<keyword evidence="8" id="KW-0732">Signal</keyword>
<keyword evidence="8" id="KW-0961">Cell wall biogenesis/degradation</keyword>
<evidence type="ECO:0000313" key="10">
    <source>
        <dbReference type="EMBL" id="MQL85924.1"/>
    </source>
</evidence>
<feature type="active site" description="Nucleophile" evidence="6">
    <location>
        <position position="97"/>
    </location>
</feature>
<evidence type="ECO:0000256" key="6">
    <source>
        <dbReference type="PIRSR" id="PIRSR005604-1"/>
    </source>
</evidence>
<evidence type="ECO:0000256" key="3">
    <source>
        <dbReference type="ARBA" id="ARBA00023157"/>
    </source>
</evidence>
<dbReference type="Gene3D" id="2.60.120.200">
    <property type="match status" value="1"/>
</dbReference>
<keyword evidence="8" id="KW-0052">Apoplast</keyword>
<dbReference type="FunFam" id="2.60.120.200:FF:000025">
    <property type="entry name" value="Xyloglucan endotransglucosylase/hydrolase"/>
    <property type="match status" value="1"/>
</dbReference>
<dbReference type="Proteomes" id="UP000652761">
    <property type="component" value="Unassembled WGS sequence"/>
</dbReference>
<dbReference type="Pfam" id="PF00722">
    <property type="entry name" value="Glyco_hydro_16"/>
    <property type="match status" value="1"/>
</dbReference>
<keyword evidence="1 8" id="KW-0808">Transferase</keyword>